<dbReference type="EMBL" id="JAHRHJ020000003">
    <property type="protein sequence ID" value="KAH9323472.1"/>
    <property type="molecule type" value="Genomic_DNA"/>
</dbReference>
<gene>
    <name evidence="1" type="ORF">KI387_018111</name>
</gene>
<accession>A0AA38GHV7</accession>
<organism evidence="1 2">
    <name type="scientific">Taxus chinensis</name>
    <name type="common">Chinese yew</name>
    <name type="synonym">Taxus wallichiana var. chinensis</name>
    <dbReference type="NCBI Taxonomy" id="29808"/>
    <lineage>
        <taxon>Eukaryota</taxon>
        <taxon>Viridiplantae</taxon>
        <taxon>Streptophyta</taxon>
        <taxon>Embryophyta</taxon>
        <taxon>Tracheophyta</taxon>
        <taxon>Spermatophyta</taxon>
        <taxon>Pinopsida</taxon>
        <taxon>Pinidae</taxon>
        <taxon>Conifers II</taxon>
        <taxon>Cupressales</taxon>
        <taxon>Taxaceae</taxon>
        <taxon>Taxus</taxon>
    </lineage>
</organism>
<dbReference type="AlphaFoldDB" id="A0AA38GHV7"/>
<feature type="non-terminal residue" evidence="1">
    <location>
        <position position="1"/>
    </location>
</feature>
<feature type="non-terminal residue" evidence="1">
    <location>
        <position position="58"/>
    </location>
</feature>
<keyword evidence="2" id="KW-1185">Reference proteome</keyword>
<sequence>VTMMGVSTEGTEEDLEEAIEEDIDDGIEEAMITIKEVEVTKEIKDIMMVATAGDTIKE</sequence>
<name>A0AA38GHV7_TAXCH</name>
<protein>
    <submittedName>
        <fullName evidence="1">Uncharacterized protein</fullName>
    </submittedName>
</protein>
<reference evidence="1 2" key="1">
    <citation type="journal article" date="2021" name="Nat. Plants">
        <title>The Taxus genome provides insights into paclitaxel biosynthesis.</title>
        <authorList>
            <person name="Xiong X."/>
            <person name="Gou J."/>
            <person name="Liao Q."/>
            <person name="Li Y."/>
            <person name="Zhou Q."/>
            <person name="Bi G."/>
            <person name="Li C."/>
            <person name="Du R."/>
            <person name="Wang X."/>
            <person name="Sun T."/>
            <person name="Guo L."/>
            <person name="Liang H."/>
            <person name="Lu P."/>
            <person name="Wu Y."/>
            <person name="Zhang Z."/>
            <person name="Ro D.K."/>
            <person name="Shang Y."/>
            <person name="Huang S."/>
            <person name="Yan J."/>
        </authorList>
    </citation>
    <scope>NUCLEOTIDE SEQUENCE [LARGE SCALE GENOMIC DNA]</scope>
    <source>
        <strain evidence="1">Ta-2019</strain>
    </source>
</reference>
<proteinExistence type="predicted"/>
<evidence type="ECO:0000313" key="2">
    <source>
        <dbReference type="Proteomes" id="UP000824469"/>
    </source>
</evidence>
<evidence type="ECO:0000313" key="1">
    <source>
        <dbReference type="EMBL" id="KAH9323472.1"/>
    </source>
</evidence>
<comment type="caution">
    <text evidence="1">The sequence shown here is derived from an EMBL/GenBank/DDBJ whole genome shotgun (WGS) entry which is preliminary data.</text>
</comment>
<dbReference type="Proteomes" id="UP000824469">
    <property type="component" value="Unassembled WGS sequence"/>
</dbReference>